<dbReference type="Proteomes" id="UP001161247">
    <property type="component" value="Chromosome 5"/>
</dbReference>
<name>A0AAV1DHZ8_OLDCO</name>
<dbReference type="EMBL" id="OX459122">
    <property type="protein sequence ID" value="CAI9106665.1"/>
    <property type="molecule type" value="Genomic_DNA"/>
</dbReference>
<gene>
    <name evidence="5" type="ORF">OLC1_LOCUS15132</name>
</gene>
<sequence length="95" mass="11032">MGAATEMDPDAAEEFATKQEFRRAEERYTQKHENTSKWAKDIMHRGLHVQDERTRKMNSLEYSNSDDEDESSDIDSGPDESEIGHDLLRVMWQGL</sequence>
<dbReference type="PANTHER" id="PTHR14150">
    <property type="entry name" value="U3 SMALL NUCLEOLAR RNA-ASSOCIATED PROTEIN 14"/>
    <property type="match status" value="1"/>
</dbReference>
<evidence type="ECO:0000313" key="5">
    <source>
        <dbReference type="EMBL" id="CAI9106665.1"/>
    </source>
</evidence>
<keyword evidence="3" id="KW-0539">Nucleus</keyword>
<evidence type="ECO:0000256" key="2">
    <source>
        <dbReference type="ARBA" id="ARBA00022553"/>
    </source>
</evidence>
<feature type="compositionally biased region" description="Acidic residues" evidence="4">
    <location>
        <begin position="64"/>
        <end position="81"/>
    </location>
</feature>
<keyword evidence="6" id="KW-1185">Reference proteome</keyword>
<dbReference type="InterPro" id="IPR006709">
    <property type="entry name" value="SSU_processome_Utp14"/>
</dbReference>
<dbReference type="PANTHER" id="PTHR14150:SF12">
    <property type="entry name" value="U3 SMALL NUCLEOLAR RNA-ASSOCIATED PROTEIN 14 HOMOLOG A"/>
    <property type="match status" value="1"/>
</dbReference>
<dbReference type="GO" id="GO:0006364">
    <property type="term" value="P:rRNA processing"/>
    <property type="evidence" value="ECO:0007669"/>
    <property type="project" value="InterPro"/>
</dbReference>
<evidence type="ECO:0000256" key="3">
    <source>
        <dbReference type="ARBA" id="ARBA00023242"/>
    </source>
</evidence>
<evidence type="ECO:0000256" key="1">
    <source>
        <dbReference type="ARBA" id="ARBA00004604"/>
    </source>
</evidence>
<dbReference type="AlphaFoldDB" id="A0AAV1DHZ8"/>
<protein>
    <submittedName>
        <fullName evidence="5">OLC1v1005868C1</fullName>
    </submittedName>
</protein>
<feature type="compositionally biased region" description="Basic and acidic residues" evidence="4">
    <location>
        <begin position="15"/>
        <end position="55"/>
    </location>
</feature>
<dbReference type="GO" id="GO:0032040">
    <property type="term" value="C:small-subunit processome"/>
    <property type="evidence" value="ECO:0007669"/>
    <property type="project" value="InterPro"/>
</dbReference>
<dbReference type="Pfam" id="PF04615">
    <property type="entry name" value="Utp14"/>
    <property type="match status" value="1"/>
</dbReference>
<reference evidence="5" key="1">
    <citation type="submission" date="2023-03" db="EMBL/GenBank/DDBJ databases">
        <authorList>
            <person name="Julca I."/>
        </authorList>
    </citation>
    <scope>NUCLEOTIDE SEQUENCE</scope>
</reference>
<evidence type="ECO:0000256" key="4">
    <source>
        <dbReference type="SAM" id="MobiDB-lite"/>
    </source>
</evidence>
<organism evidence="5 6">
    <name type="scientific">Oldenlandia corymbosa var. corymbosa</name>
    <dbReference type="NCBI Taxonomy" id="529605"/>
    <lineage>
        <taxon>Eukaryota</taxon>
        <taxon>Viridiplantae</taxon>
        <taxon>Streptophyta</taxon>
        <taxon>Embryophyta</taxon>
        <taxon>Tracheophyta</taxon>
        <taxon>Spermatophyta</taxon>
        <taxon>Magnoliopsida</taxon>
        <taxon>eudicotyledons</taxon>
        <taxon>Gunneridae</taxon>
        <taxon>Pentapetalae</taxon>
        <taxon>asterids</taxon>
        <taxon>lamiids</taxon>
        <taxon>Gentianales</taxon>
        <taxon>Rubiaceae</taxon>
        <taxon>Rubioideae</taxon>
        <taxon>Spermacoceae</taxon>
        <taxon>Hedyotis-Oldenlandia complex</taxon>
        <taxon>Oldenlandia</taxon>
    </lineage>
</organism>
<accession>A0AAV1DHZ8</accession>
<evidence type="ECO:0000313" key="6">
    <source>
        <dbReference type="Proteomes" id="UP001161247"/>
    </source>
</evidence>
<keyword evidence="2" id="KW-0597">Phosphoprotein</keyword>
<proteinExistence type="predicted"/>
<comment type="subcellular location">
    <subcellularLocation>
        <location evidence="1">Nucleus</location>
        <location evidence="1">Nucleolus</location>
    </subcellularLocation>
</comment>
<feature type="region of interest" description="Disordered" evidence="4">
    <location>
        <begin position="1"/>
        <end position="85"/>
    </location>
</feature>